<dbReference type="CDD" id="cd13440">
    <property type="entry name" value="CamS_repeat_2"/>
    <property type="match status" value="1"/>
</dbReference>
<gene>
    <name evidence="3" type="ORF">FEZ33_05085</name>
</gene>
<dbReference type="AlphaFoldDB" id="A0A5R9DXV2"/>
<dbReference type="CDD" id="cd13441">
    <property type="entry name" value="CamS_repeat_1"/>
    <property type="match status" value="1"/>
</dbReference>
<feature type="chain" id="PRO_5038700287" evidence="2">
    <location>
        <begin position="28"/>
        <end position="415"/>
    </location>
</feature>
<evidence type="ECO:0000313" key="4">
    <source>
        <dbReference type="Proteomes" id="UP000306420"/>
    </source>
</evidence>
<dbReference type="EMBL" id="VBSP01000013">
    <property type="protein sequence ID" value="TLQ41636.1"/>
    <property type="molecule type" value="Genomic_DNA"/>
</dbReference>
<feature type="signal peptide" evidence="2">
    <location>
        <begin position="1"/>
        <end position="27"/>
    </location>
</feature>
<dbReference type="InterPro" id="IPR011426">
    <property type="entry name" value="CamS"/>
</dbReference>
<name>A0A5R9DXV2_9LACT</name>
<accession>A0A5R9DXV2</accession>
<keyword evidence="2" id="KW-0732">Signal</keyword>
<dbReference type="OrthoDB" id="9795361at2"/>
<dbReference type="Gene3D" id="3.10.570.10">
    <property type="entry name" value="sex pheromone staph- cam373 precursor domain"/>
    <property type="match status" value="1"/>
</dbReference>
<reference evidence="3 4" key="1">
    <citation type="submission" date="2019-05" db="EMBL/GenBank/DDBJ databases">
        <title>The metagenome of a microbial culture collection derived from dairy environment covers the genomic content of the human microbiome.</title>
        <authorList>
            <person name="Roder T."/>
            <person name="Wuthrich D."/>
            <person name="Sattari Z."/>
            <person name="Von Ah U."/>
            <person name="Bar C."/>
            <person name="Ronchi F."/>
            <person name="Macpherson A.J."/>
            <person name="Ganal-Vonarburg S.C."/>
            <person name="Bruggmann R."/>
            <person name="Vergeres G."/>
        </authorList>
    </citation>
    <scope>NUCLEOTIDE SEQUENCE [LARGE SCALE GENOMIC DNA]</scope>
    <source>
        <strain evidence="3 4">FAM 24227</strain>
    </source>
</reference>
<sequence>MNKKIRMNVSILLACLMLAGGVTQVRSQAQEDEPTNPDEVTVQTTTNQLSSDFYRAVIIDGQYQIGASASSNNNLSSAANIRAFEEGLLRISKQVFPTEQYFMQEGQIIDEATMTSWLARESATNPEGLNPALPEGDAETQSSLEESLASDESVDPADDPEDVTEEGAEENEQIVTNVQSTPIYLSQVAEKNLMVETEEGFALGGIVLGLAMNSTYEYTDADGVIHEQEISVGEMRERGRQFANIIVGRLRNTEELRSVPIVVGIYRAAPSDEVVGGTYVLDGISREGNSVTDWTENNEYRIALPIIEASDQSDQYAYFDNFNNEIINFFPNLNGISGEALYIDGGLASLNVEIVSQFYKQTEITALTQHITDVSQRTLPEGVAIEIKVISDAGVEAYVGRPAGATQYQSHIFKK</sequence>
<proteinExistence type="predicted"/>
<evidence type="ECO:0000313" key="3">
    <source>
        <dbReference type="EMBL" id="TLQ41636.1"/>
    </source>
</evidence>
<dbReference type="Proteomes" id="UP000306420">
    <property type="component" value="Unassembled WGS sequence"/>
</dbReference>
<evidence type="ECO:0000256" key="1">
    <source>
        <dbReference type="SAM" id="MobiDB-lite"/>
    </source>
</evidence>
<dbReference type="RefSeq" id="WP_138404324.1">
    <property type="nucleotide sequence ID" value="NZ_VBSP01000013.1"/>
</dbReference>
<comment type="caution">
    <text evidence="3">The sequence shown here is derived from an EMBL/GenBank/DDBJ whole genome shotgun (WGS) entry which is preliminary data.</text>
</comment>
<feature type="region of interest" description="Disordered" evidence="1">
    <location>
        <begin position="124"/>
        <end position="171"/>
    </location>
</feature>
<protein>
    <submittedName>
        <fullName evidence="3">CamS family sex pheromone protein</fullName>
    </submittedName>
</protein>
<dbReference type="Pfam" id="PF07537">
    <property type="entry name" value="CamS"/>
    <property type="match status" value="2"/>
</dbReference>
<feature type="compositionally biased region" description="Acidic residues" evidence="1">
    <location>
        <begin position="148"/>
        <end position="171"/>
    </location>
</feature>
<organism evidence="3 4">
    <name type="scientific">Ruoffia tabacinasalis</name>
    <dbReference type="NCBI Taxonomy" id="87458"/>
    <lineage>
        <taxon>Bacteria</taxon>
        <taxon>Bacillati</taxon>
        <taxon>Bacillota</taxon>
        <taxon>Bacilli</taxon>
        <taxon>Lactobacillales</taxon>
        <taxon>Aerococcaceae</taxon>
        <taxon>Ruoffia</taxon>
    </lineage>
</organism>
<dbReference type="PIRSF" id="PIRSF012509">
    <property type="entry name" value="CamS"/>
    <property type="match status" value="1"/>
</dbReference>
<evidence type="ECO:0000256" key="2">
    <source>
        <dbReference type="SAM" id="SignalP"/>
    </source>
</evidence>